<dbReference type="Proteomes" id="UP000054498">
    <property type="component" value="Unassembled WGS sequence"/>
</dbReference>
<gene>
    <name evidence="4" type="ORF">MNEG_0050</name>
</gene>
<dbReference type="OrthoDB" id="2102561at2759"/>
<protein>
    <submittedName>
        <fullName evidence="4">Dehydrogenase/reductase SDR family member 7B</fullName>
        <ecNumber evidence="4">1.1.-.-</ecNumber>
    </submittedName>
</protein>
<evidence type="ECO:0000313" key="4">
    <source>
        <dbReference type="EMBL" id="KIZ07895.1"/>
    </source>
</evidence>
<name>A0A0D2MZN5_9CHLO</name>
<dbReference type="PRINTS" id="PR00081">
    <property type="entry name" value="GDHRDH"/>
</dbReference>
<reference evidence="4 5" key="1">
    <citation type="journal article" date="2013" name="BMC Genomics">
        <title>Reconstruction of the lipid metabolism for the microalga Monoraphidium neglectum from its genome sequence reveals characteristics suitable for biofuel production.</title>
        <authorList>
            <person name="Bogen C."/>
            <person name="Al-Dilaimi A."/>
            <person name="Albersmeier A."/>
            <person name="Wichmann J."/>
            <person name="Grundmann M."/>
            <person name="Rupp O."/>
            <person name="Lauersen K.J."/>
            <person name="Blifernez-Klassen O."/>
            <person name="Kalinowski J."/>
            <person name="Goesmann A."/>
            <person name="Mussgnug J.H."/>
            <person name="Kruse O."/>
        </authorList>
    </citation>
    <scope>NUCLEOTIDE SEQUENCE [LARGE SCALE GENOMIC DNA]</scope>
    <source>
        <strain evidence="4 5">SAG 48.87</strain>
    </source>
</reference>
<dbReference type="Pfam" id="PF00106">
    <property type="entry name" value="adh_short"/>
    <property type="match status" value="1"/>
</dbReference>
<proteinExistence type="inferred from homology"/>
<dbReference type="STRING" id="145388.A0A0D2MZN5"/>
<dbReference type="PRINTS" id="PR00080">
    <property type="entry name" value="SDRFAMILY"/>
</dbReference>
<dbReference type="PANTHER" id="PTHR44169:SF6">
    <property type="entry name" value="NADPH-DEPENDENT 1-ACYLDIHYDROXYACETONE PHOSPHATE REDUCTASE"/>
    <property type="match status" value="1"/>
</dbReference>
<dbReference type="InterPro" id="IPR002347">
    <property type="entry name" value="SDR_fam"/>
</dbReference>
<evidence type="ECO:0000256" key="1">
    <source>
        <dbReference type="ARBA" id="ARBA00006484"/>
    </source>
</evidence>
<dbReference type="EC" id="1.1.-.-" evidence="4"/>
<dbReference type="GeneID" id="25726168"/>
<dbReference type="PROSITE" id="PS00061">
    <property type="entry name" value="ADH_SHORT"/>
    <property type="match status" value="1"/>
</dbReference>
<dbReference type="GO" id="GO:0016491">
    <property type="term" value="F:oxidoreductase activity"/>
    <property type="evidence" value="ECO:0007669"/>
    <property type="project" value="UniProtKB-KW"/>
</dbReference>
<sequence>MEGLAELGCELLQLDVTDSKSVFAATEQVLQAAGRIDVLVNNAGLGGRGPVCDYNIAEAKRVFDVNVFGTMAMCQAVVPHMIQRRSGTVINIGSALGLITLPFTGVYSGSKRAVRGLTDALRRELYGSGVRAIYCAPGWVRSNISASGAHGGLNQLDPKGAWGPCARHIAGDLFENEGAGAATTAGFARGFCDMALHPRPPAFWTNSLTSGWLPLVLDKFAPILILDPILAWRADVHKAFVQLRGNPMGLM</sequence>
<dbReference type="RefSeq" id="XP_013906914.1">
    <property type="nucleotide sequence ID" value="XM_014051460.1"/>
</dbReference>
<organism evidence="4 5">
    <name type="scientific">Monoraphidium neglectum</name>
    <dbReference type="NCBI Taxonomy" id="145388"/>
    <lineage>
        <taxon>Eukaryota</taxon>
        <taxon>Viridiplantae</taxon>
        <taxon>Chlorophyta</taxon>
        <taxon>core chlorophytes</taxon>
        <taxon>Chlorophyceae</taxon>
        <taxon>CS clade</taxon>
        <taxon>Sphaeropleales</taxon>
        <taxon>Selenastraceae</taxon>
        <taxon>Monoraphidium</taxon>
    </lineage>
</organism>
<dbReference type="InterPro" id="IPR020904">
    <property type="entry name" value="Sc_DH/Rdtase_CS"/>
</dbReference>
<dbReference type="Gene3D" id="3.40.50.720">
    <property type="entry name" value="NAD(P)-binding Rossmann-like Domain"/>
    <property type="match status" value="1"/>
</dbReference>
<dbReference type="InterPro" id="IPR036291">
    <property type="entry name" value="NAD(P)-bd_dom_sf"/>
</dbReference>
<dbReference type="AlphaFoldDB" id="A0A0D2MZN5"/>
<accession>A0A0D2MZN5</accession>
<evidence type="ECO:0000313" key="5">
    <source>
        <dbReference type="Proteomes" id="UP000054498"/>
    </source>
</evidence>
<keyword evidence="5" id="KW-1185">Reference proteome</keyword>
<dbReference type="PANTHER" id="PTHR44169">
    <property type="entry name" value="NADPH-DEPENDENT 1-ACYLDIHYDROXYACETONE PHOSPHATE REDUCTASE"/>
    <property type="match status" value="1"/>
</dbReference>
<evidence type="ECO:0000256" key="2">
    <source>
        <dbReference type="ARBA" id="ARBA00023002"/>
    </source>
</evidence>
<dbReference type="SUPFAM" id="SSF51735">
    <property type="entry name" value="NAD(P)-binding Rossmann-fold domains"/>
    <property type="match status" value="1"/>
</dbReference>
<evidence type="ECO:0000256" key="3">
    <source>
        <dbReference type="RuleBase" id="RU000363"/>
    </source>
</evidence>
<dbReference type="KEGG" id="mng:MNEG_0050"/>
<keyword evidence="2 4" id="KW-0560">Oxidoreductase</keyword>
<comment type="similarity">
    <text evidence="1 3">Belongs to the short-chain dehydrogenases/reductases (SDR) family.</text>
</comment>
<dbReference type="EMBL" id="KK100225">
    <property type="protein sequence ID" value="KIZ07895.1"/>
    <property type="molecule type" value="Genomic_DNA"/>
</dbReference>